<sequence length="257" mass="28486">MIQRRRTLQALAALSAGPVFTASSAPGPLRMQYFDTYEPMSFRDGTQMRGILIDILEEVLGKRLGLKVEHQGFPWRRAQGNVESGLGDGMCTLVTPERLAYAQASGEAVMFNPSRLFVYAGSPLLKALSGARTLDDVRKINPRVISYLGSSWAKTNLAGFNVDDGPSDFANAVKMLAAGRGDVMIEGLFTMQNAWKSLPNPDSLRVMSHDILTATFYLLLSRKSPHVGVLPAFDKAMREFRKEAGYRQIFERYGVRM</sequence>
<feature type="chain" id="PRO_5010224518" description="Solute-binding protein family 3/N-terminal domain-containing protein" evidence="2">
    <location>
        <begin position="22"/>
        <end position="257"/>
    </location>
</feature>
<dbReference type="SMART" id="SM00062">
    <property type="entry name" value="PBPb"/>
    <property type="match status" value="1"/>
</dbReference>
<dbReference type="PANTHER" id="PTHR35936:SF17">
    <property type="entry name" value="ARGININE-BINDING EXTRACELLULAR PROTEIN ARTP"/>
    <property type="match status" value="1"/>
</dbReference>
<evidence type="ECO:0000256" key="2">
    <source>
        <dbReference type="SAM" id="SignalP"/>
    </source>
</evidence>
<proteinExistence type="predicted"/>
<dbReference type="Proteomes" id="UP000186110">
    <property type="component" value="Chromosome"/>
</dbReference>
<dbReference type="AlphaFoldDB" id="A0A1P8K5C9"/>
<feature type="signal peptide" evidence="2">
    <location>
        <begin position="1"/>
        <end position="21"/>
    </location>
</feature>
<gene>
    <name evidence="4" type="ORF">RS694_00215</name>
</gene>
<feature type="domain" description="Solute-binding protein family 3/N-terminal" evidence="3">
    <location>
        <begin position="28"/>
        <end position="257"/>
    </location>
</feature>
<reference evidence="4 5" key="1">
    <citation type="submission" date="2017-01" db="EMBL/GenBank/DDBJ databases">
        <authorList>
            <person name="Mah S.A."/>
            <person name="Swanson W.J."/>
            <person name="Moy G.W."/>
            <person name="Vacquier V.D."/>
        </authorList>
    </citation>
    <scope>NUCLEOTIDE SEQUENCE [LARGE SCALE GENOMIC DNA]</scope>
    <source>
        <strain evidence="4 5">DSM 22694</strain>
    </source>
</reference>
<accession>A0A1P8K5C9</accession>
<dbReference type="RefSeq" id="WP_051391723.1">
    <property type="nucleotide sequence ID" value="NZ_CP019239.1"/>
</dbReference>
<keyword evidence="5" id="KW-1185">Reference proteome</keyword>
<evidence type="ECO:0000313" key="5">
    <source>
        <dbReference type="Proteomes" id="UP000186110"/>
    </source>
</evidence>
<dbReference type="STRING" id="1484693.RS694_00215"/>
<protein>
    <recommendedName>
        <fullName evidence="3">Solute-binding protein family 3/N-terminal domain-containing protein</fullName>
    </recommendedName>
</protein>
<dbReference type="PANTHER" id="PTHR35936">
    <property type="entry name" value="MEMBRANE-BOUND LYTIC MUREIN TRANSGLYCOSYLASE F"/>
    <property type="match status" value="1"/>
</dbReference>
<keyword evidence="1 2" id="KW-0732">Signal</keyword>
<dbReference type="Gene3D" id="3.40.190.10">
    <property type="entry name" value="Periplasmic binding protein-like II"/>
    <property type="match status" value="2"/>
</dbReference>
<organism evidence="4 5">
    <name type="scientific">Rhodoferax saidenbachensis</name>
    <dbReference type="NCBI Taxonomy" id="1484693"/>
    <lineage>
        <taxon>Bacteria</taxon>
        <taxon>Pseudomonadati</taxon>
        <taxon>Pseudomonadota</taxon>
        <taxon>Betaproteobacteria</taxon>
        <taxon>Burkholderiales</taxon>
        <taxon>Comamonadaceae</taxon>
        <taxon>Rhodoferax</taxon>
    </lineage>
</organism>
<dbReference type="KEGG" id="rsb:RS694_00215"/>
<dbReference type="EMBL" id="CP019239">
    <property type="protein sequence ID" value="APW41121.1"/>
    <property type="molecule type" value="Genomic_DNA"/>
</dbReference>
<dbReference type="InterPro" id="IPR001638">
    <property type="entry name" value="Solute-binding_3/MltF_N"/>
</dbReference>
<dbReference type="eggNOG" id="COG0834">
    <property type="taxonomic scope" value="Bacteria"/>
</dbReference>
<evidence type="ECO:0000259" key="3">
    <source>
        <dbReference type="SMART" id="SM00062"/>
    </source>
</evidence>
<dbReference type="SUPFAM" id="SSF53850">
    <property type="entry name" value="Periplasmic binding protein-like II"/>
    <property type="match status" value="1"/>
</dbReference>
<evidence type="ECO:0000313" key="4">
    <source>
        <dbReference type="EMBL" id="APW41121.1"/>
    </source>
</evidence>
<dbReference type="Pfam" id="PF00497">
    <property type="entry name" value="SBP_bac_3"/>
    <property type="match status" value="1"/>
</dbReference>
<evidence type="ECO:0000256" key="1">
    <source>
        <dbReference type="ARBA" id="ARBA00022729"/>
    </source>
</evidence>
<name>A0A1P8K5C9_9BURK</name>